<dbReference type="CDD" id="cd02440">
    <property type="entry name" value="AdoMet_MTases"/>
    <property type="match status" value="1"/>
</dbReference>
<name>A0ABQ6JK80_9ACTN</name>
<dbReference type="InterPro" id="IPR029063">
    <property type="entry name" value="SAM-dependent_MTases_sf"/>
</dbReference>
<evidence type="ECO:0000313" key="4">
    <source>
        <dbReference type="Proteomes" id="UP001157017"/>
    </source>
</evidence>
<accession>A0ABQ6JK80</accession>
<gene>
    <name evidence="3" type="ORF">GCM10025868_24550</name>
</gene>
<comment type="caution">
    <text evidence="3">The sequence shown here is derived from an EMBL/GenBank/DDBJ whole genome shotgun (WGS) entry which is preliminary data.</text>
</comment>
<sequence>MSRVDVRRQHLFATADPSGSALEIGPAHNGILRKRDGYDSRTVDYLDRAGLIEKYKAHENYSPDDIEDVDYVLPPGAKMADVIDDRFDLVLASHVIEHTTSLIDFLNECTRLLRPGGVLALVVPDHRYCFDRFRERSSLGSVVDAALHPRAVHTVGTLTEFSINAVKHRGTTSWAPRHRGPTPSRTRRRTCGGTPPAPSATATSTCTTGCSARTTCG</sequence>
<protein>
    <recommendedName>
        <fullName evidence="2">Methyltransferase type 11 domain-containing protein</fullName>
    </recommendedName>
</protein>
<keyword evidence="4" id="KW-1185">Reference proteome</keyword>
<feature type="region of interest" description="Disordered" evidence="1">
    <location>
        <begin position="170"/>
        <end position="204"/>
    </location>
</feature>
<dbReference type="Gene3D" id="3.40.50.150">
    <property type="entry name" value="Vaccinia Virus protein VP39"/>
    <property type="match status" value="1"/>
</dbReference>
<evidence type="ECO:0000259" key="2">
    <source>
        <dbReference type="Pfam" id="PF08241"/>
    </source>
</evidence>
<dbReference type="SUPFAM" id="SSF53335">
    <property type="entry name" value="S-adenosyl-L-methionine-dependent methyltransferases"/>
    <property type="match status" value="1"/>
</dbReference>
<proteinExistence type="predicted"/>
<dbReference type="InterPro" id="IPR013216">
    <property type="entry name" value="Methyltransf_11"/>
</dbReference>
<organism evidence="3 4">
    <name type="scientific">Angustibacter aerolatus</name>
    <dbReference type="NCBI Taxonomy" id="1162965"/>
    <lineage>
        <taxon>Bacteria</taxon>
        <taxon>Bacillati</taxon>
        <taxon>Actinomycetota</taxon>
        <taxon>Actinomycetes</taxon>
        <taxon>Kineosporiales</taxon>
        <taxon>Kineosporiaceae</taxon>
    </lineage>
</organism>
<dbReference type="Proteomes" id="UP001157017">
    <property type="component" value="Unassembled WGS sequence"/>
</dbReference>
<dbReference type="EMBL" id="BSUZ01000001">
    <property type="protein sequence ID" value="GMA87205.1"/>
    <property type="molecule type" value="Genomic_DNA"/>
</dbReference>
<reference evidence="4" key="1">
    <citation type="journal article" date="2019" name="Int. J. Syst. Evol. Microbiol.">
        <title>The Global Catalogue of Microorganisms (GCM) 10K type strain sequencing project: providing services to taxonomists for standard genome sequencing and annotation.</title>
        <authorList>
            <consortium name="The Broad Institute Genomics Platform"/>
            <consortium name="The Broad Institute Genome Sequencing Center for Infectious Disease"/>
            <person name="Wu L."/>
            <person name="Ma J."/>
        </authorList>
    </citation>
    <scope>NUCLEOTIDE SEQUENCE [LARGE SCALE GENOMIC DNA]</scope>
    <source>
        <strain evidence="4">NBRC 108730</strain>
    </source>
</reference>
<feature type="compositionally biased region" description="Basic residues" evidence="1">
    <location>
        <begin position="170"/>
        <end position="190"/>
    </location>
</feature>
<evidence type="ECO:0000313" key="3">
    <source>
        <dbReference type="EMBL" id="GMA87205.1"/>
    </source>
</evidence>
<dbReference type="Pfam" id="PF08241">
    <property type="entry name" value="Methyltransf_11"/>
    <property type="match status" value="1"/>
</dbReference>
<feature type="domain" description="Methyltransferase type 11" evidence="2">
    <location>
        <begin position="57"/>
        <end position="120"/>
    </location>
</feature>
<evidence type="ECO:0000256" key="1">
    <source>
        <dbReference type="SAM" id="MobiDB-lite"/>
    </source>
</evidence>
<feature type="compositionally biased region" description="Low complexity" evidence="1">
    <location>
        <begin position="191"/>
        <end position="204"/>
    </location>
</feature>